<proteinExistence type="predicted"/>
<accession>A0AA41PU76</accession>
<name>A0AA41PU76_9ACTN</name>
<dbReference type="AlphaFoldDB" id="A0AA41PU76"/>
<dbReference type="Proteomes" id="UP001165378">
    <property type="component" value="Unassembled WGS sequence"/>
</dbReference>
<protein>
    <submittedName>
        <fullName evidence="1">Uncharacterized protein</fullName>
    </submittedName>
</protein>
<dbReference type="EMBL" id="JAKFHA010000001">
    <property type="protein sequence ID" value="MCF2525667.1"/>
    <property type="molecule type" value="Genomic_DNA"/>
</dbReference>
<sequence length="60" mass="6684">MSEVDALYVLEDLPDGVEVACTRTEDVTPSPYAWDHRFAPEKSQPGLTLWRVFDGCEGPS</sequence>
<gene>
    <name evidence="1" type="ORF">LZ495_00290</name>
</gene>
<evidence type="ECO:0000313" key="2">
    <source>
        <dbReference type="Proteomes" id="UP001165378"/>
    </source>
</evidence>
<dbReference type="RefSeq" id="WP_235049699.1">
    <property type="nucleotide sequence ID" value="NZ_JAKFHA010000001.1"/>
</dbReference>
<evidence type="ECO:0000313" key="1">
    <source>
        <dbReference type="EMBL" id="MCF2525667.1"/>
    </source>
</evidence>
<reference evidence="1" key="1">
    <citation type="submission" date="2022-01" db="EMBL/GenBank/DDBJ databases">
        <title>Genome-Based Taxonomic Classification of the Phylum Actinobacteria.</title>
        <authorList>
            <person name="Gao Y."/>
        </authorList>
    </citation>
    <scope>NUCLEOTIDE SEQUENCE</scope>
    <source>
        <strain evidence="1">KLBMP 8922</strain>
    </source>
</reference>
<organism evidence="1 2">
    <name type="scientific">Yinghuangia soli</name>
    <dbReference type="NCBI Taxonomy" id="2908204"/>
    <lineage>
        <taxon>Bacteria</taxon>
        <taxon>Bacillati</taxon>
        <taxon>Actinomycetota</taxon>
        <taxon>Actinomycetes</taxon>
        <taxon>Kitasatosporales</taxon>
        <taxon>Streptomycetaceae</taxon>
        <taxon>Yinghuangia</taxon>
    </lineage>
</organism>
<keyword evidence="2" id="KW-1185">Reference proteome</keyword>
<comment type="caution">
    <text evidence="1">The sequence shown here is derived from an EMBL/GenBank/DDBJ whole genome shotgun (WGS) entry which is preliminary data.</text>
</comment>